<dbReference type="Proteomes" id="UP000717585">
    <property type="component" value="Unassembled WGS sequence"/>
</dbReference>
<accession>A0A8J6E3S6</accession>
<gene>
    <name evidence="1" type="ORF">J8273_2300</name>
</gene>
<dbReference type="AlphaFoldDB" id="A0A8J6E3S6"/>
<organism evidence="1 2">
    <name type="scientific">Carpediemonas membranifera</name>
    <dbReference type="NCBI Taxonomy" id="201153"/>
    <lineage>
        <taxon>Eukaryota</taxon>
        <taxon>Metamonada</taxon>
        <taxon>Carpediemonas-like organisms</taxon>
        <taxon>Carpediemonas</taxon>
    </lineage>
</organism>
<protein>
    <submittedName>
        <fullName evidence="1">Uncharacterized protein</fullName>
    </submittedName>
</protein>
<sequence length="170" mass="18791">MNNPSFAEQLATSRQYFETSSQSLLALVQEISMRIPDSNEKQVLMTAVQDKLQQLEDTGTLLDDFPALAKVLFNLRRAELQVVLPDSVSVLVKATYAAFRTIKKLRGVVHDDETTNPAAVNNHLDKAACDRFLDNMCTIIIAVRELPLIQEVCGRSEEDEGAPADDAVEG</sequence>
<comment type="caution">
    <text evidence="1">The sequence shown here is derived from an EMBL/GenBank/DDBJ whole genome shotgun (WGS) entry which is preliminary data.</text>
</comment>
<keyword evidence="2" id="KW-1185">Reference proteome</keyword>
<evidence type="ECO:0000313" key="2">
    <source>
        <dbReference type="Proteomes" id="UP000717585"/>
    </source>
</evidence>
<name>A0A8J6E3S6_9EUKA</name>
<evidence type="ECO:0000313" key="1">
    <source>
        <dbReference type="EMBL" id="KAG9395951.1"/>
    </source>
</evidence>
<reference evidence="1" key="1">
    <citation type="submission" date="2021-05" db="EMBL/GenBank/DDBJ databases">
        <title>A free-living protist that lacks canonical eukaryotic 1 DNA replication and segregation systems.</title>
        <authorList>
            <person name="Salas-Leiva D.E."/>
            <person name="Tromer E.C."/>
            <person name="Curtis B.A."/>
            <person name="Jerlstrom-Hultqvist J."/>
            <person name="Kolisko M."/>
            <person name="Yi Z."/>
            <person name="Salas-Leiva J.S."/>
            <person name="Gallot-Lavallee L."/>
            <person name="Kops G.J.P.L."/>
            <person name="Archibald J.M."/>
            <person name="Simpson A.G.B."/>
            <person name="Roger A.J."/>
        </authorList>
    </citation>
    <scope>NUCLEOTIDE SEQUENCE</scope>
    <source>
        <strain evidence="1">BICM</strain>
    </source>
</reference>
<dbReference type="EMBL" id="JAHDYR010000007">
    <property type="protein sequence ID" value="KAG9395951.1"/>
    <property type="molecule type" value="Genomic_DNA"/>
</dbReference>
<proteinExistence type="predicted"/>